<keyword evidence="9" id="KW-0732">Signal</keyword>
<feature type="chain" id="PRO_5046947330" description="Parvulin-like PPIase" evidence="9">
    <location>
        <begin position="46"/>
        <end position="316"/>
    </location>
</feature>
<feature type="domain" description="PpiC" evidence="10">
    <location>
        <begin position="171"/>
        <end position="262"/>
    </location>
</feature>
<evidence type="ECO:0000256" key="9">
    <source>
        <dbReference type="SAM" id="SignalP"/>
    </source>
</evidence>
<dbReference type="InterPro" id="IPR046357">
    <property type="entry name" value="PPIase_dom_sf"/>
</dbReference>
<keyword evidence="12" id="KW-1185">Reference proteome</keyword>
<name>A0ABV2R614_9HYPH</name>
<evidence type="ECO:0000313" key="12">
    <source>
        <dbReference type="Proteomes" id="UP001549321"/>
    </source>
</evidence>
<reference evidence="11 12" key="1">
    <citation type="submission" date="2024-06" db="EMBL/GenBank/DDBJ databases">
        <title>Sorghum-associated microbial communities from plants grown in Nebraska, USA.</title>
        <authorList>
            <person name="Schachtman D."/>
        </authorList>
    </citation>
    <scope>NUCLEOTIDE SEQUENCE [LARGE SCALE GENOMIC DNA]</scope>
    <source>
        <strain evidence="11 12">3207</strain>
    </source>
</reference>
<dbReference type="Gene3D" id="1.10.8.1040">
    <property type="match status" value="1"/>
</dbReference>
<dbReference type="Pfam" id="PF13616">
    <property type="entry name" value="Rotamase_3"/>
    <property type="match status" value="1"/>
</dbReference>
<evidence type="ECO:0000256" key="3">
    <source>
        <dbReference type="ARBA" id="ARBA00013194"/>
    </source>
</evidence>
<dbReference type="InterPro" id="IPR023058">
    <property type="entry name" value="PPIase_PpiC_CS"/>
</dbReference>
<evidence type="ECO:0000256" key="4">
    <source>
        <dbReference type="ARBA" id="ARBA00018370"/>
    </source>
</evidence>
<proteinExistence type="inferred from homology"/>
<dbReference type="SUPFAM" id="SSF109998">
    <property type="entry name" value="Triger factor/SurA peptide-binding domain-like"/>
    <property type="match status" value="1"/>
</dbReference>
<evidence type="ECO:0000313" key="11">
    <source>
        <dbReference type="EMBL" id="MET4636722.1"/>
    </source>
</evidence>
<dbReference type="SUPFAM" id="SSF54534">
    <property type="entry name" value="FKBP-like"/>
    <property type="match status" value="1"/>
</dbReference>
<dbReference type="InterPro" id="IPR000297">
    <property type="entry name" value="PPIase_PpiC"/>
</dbReference>
<keyword evidence="8 11" id="KW-0413">Isomerase</keyword>
<evidence type="ECO:0000256" key="6">
    <source>
        <dbReference type="ARBA" id="ARBA00030642"/>
    </source>
</evidence>
<evidence type="ECO:0000256" key="7">
    <source>
        <dbReference type="ARBA" id="ARBA00031484"/>
    </source>
</evidence>
<evidence type="ECO:0000256" key="2">
    <source>
        <dbReference type="ARBA" id="ARBA00007656"/>
    </source>
</evidence>
<sequence length="316" mass="34306">MLFTSLSVKEQDKSMMSRVSSSLTALRGPALAVLGLMALAAPVVAQDAPAPAAAPAAAPADPKTVLATVNGQPITEADLTLAGDDFAEELAKVAPDQRRKAILDVLIDLRLMAGAAEKDGLDKSEEFQRRLALLRARALRNEFFRAKVDLAVTDEAVKKRYETEIAKIVPEEEVHAQHILVETEDEAKSIIAELDKGGDFAKLAAEKSKDPGSAKMGGDLGFFTKGKMIKEFEEAAFALEPGKYTEKPVKTQYGYHVIKSVEKRKQPLPTFDQVKDQVRQLVLRDTFVDTVAGLRKDSKVEIVDPTLKAAPSQPAQ</sequence>
<feature type="signal peptide" evidence="9">
    <location>
        <begin position="1"/>
        <end position="45"/>
    </location>
</feature>
<dbReference type="GO" id="GO:0003755">
    <property type="term" value="F:peptidyl-prolyl cis-trans isomerase activity"/>
    <property type="evidence" value="ECO:0007669"/>
    <property type="project" value="UniProtKB-EC"/>
</dbReference>
<dbReference type="EMBL" id="JBEPSM010000006">
    <property type="protein sequence ID" value="MET4636722.1"/>
    <property type="molecule type" value="Genomic_DNA"/>
</dbReference>
<dbReference type="EC" id="5.2.1.8" evidence="3"/>
<dbReference type="Gene3D" id="3.10.50.40">
    <property type="match status" value="1"/>
</dbReference>
<gene>
    <name evidence="11" type="ORF">ABIE08_004687</name>
</gene>
<dbReference type="PROSITE" id="PS01096">
    <property type="entry name" value="PPIC_PPIASE_1"/>
    <property type="match status" value="1"/>
</dbReference>
<evidence type="ECO:0000259" key="10">
    <source>
        <dbReference type="PROSITE" id="PS50198"/>
    </source>
</evidence>
<comment type="catalytic activity">
    <reaction evidence="1">
        <text>[protein]-peptidylproline (omega=180) = [protein]-peptidylproline (omega=0)</text>
        <dbReference type="Rhea" id="RHEA:16237"/>
        <dbReference type="Rhea" id="RHEA-COMP:10747"/>
        <dbReference type="Rhea" id="RHEA-COMP:10748"/>
        <dbReference type="ChEBI" id="CHEBI:83833"/>
        <dbReference type="ChEBI" id="CHEBI:83834"/>
        <dbReference type="EC" id="5.2.1.8"/>
    </reaction>
</comment>
<evidence type="ECO:0000256" key="1">
    <source>
        <dbReference type="ARBA" id="ARBA00000971"/>
    </source>
</evidence>
<comment type="caution">
    <text evidence="11">The sequence shown here is derived from an EMBL/GenBank/DDBJ whole genome shotgun (WGS) entry which is preliminary data.</text>
</comment>
<evidence type="ECO:0000256" key="5">
    <source>
        <dbReference type="ARBA" id="ARBA00023110"/>
    </source>
</evidence>
<dbReference type="PROSITE" id="PS50198">
    <property type="entry name" value="PPIC_PPIASE_2"/>
    <property type="match status" value="1"/>
</dbReference>
<keyword evidence="5 8" id="KW-0697">Rotamase</keyword>
<dbReference type="RefSeq" id="WP_354554486.1">
    <property type="nucleotide sequence ID" value="NZ_JBEPSM010000006.1"/>
</dbReference>
<dbReference type="InterPro" id="IPR050245">
    <property type="entry name" value="PrsA_foldase"/>
</dbReference>
<accession>A0ABV2R614</accession>
<dbReference type="Proteomes" id="UP001549321">
    <property type="component" value="Unassembled WGS sequence"/>
</dbReference>
<dbReference type="PANTHER" id="PTHR47245:SF2">
    <property type="entry name" value="PEPTIDYL-PROLYL CIS-TRANS ISOMERASE HP_0175-RELATED"/>
    <property type="match status" value="1"/>
</dbReference>
<evidence type="ECO:0000256" key="8">
    <source>
        <dbReference type="PROSITE-ProRule" id="PRU00278"/>
    </source>
</evidence>
<organism evidence="11 12">
    <name type="scientific">Kaistia defluvii</name>
    <dbReference type="NCBI Taxonomy" id="410841"/>
    <lineage>
        <taxon>Bacteria</taxon>
        <taxon>Pseudomonadati</taxon>
        <taxon>Pseudomonadota</taxon>
        <taxon>Alphaproteobacteria</taxon>
        <taxon>Hyphomicrobiales</taxon>
        <taxon>Kaistiaceae</taxon>
        <taxon>Kaistia</taxon>
    </lineage>
</organism>
<protein>
    <recommendedName>
        <fullName evidence="4">Parvulin-like PPIase</fullName>
        <ecNumber evidence="3">5.2.1.8</ecNumber>
    </recommendedName>
    <alternativeName>
        <fullName evidence="6">Peptidyl-prolyl cis-trans isomerase plp</fullName>
    </alternativeName>
    <alternativeName>
        <fullName evidence="7">Rotamase plp</fullName>
    </alternativeName>
</protein>
<dbReference type="PANTHER" id="PTHR47245">
    <property type="entry name" value="PEPTIDYLPROLYL ISOMERASE"/>
    <property type="match status" value="1"/>
</dbReference>
<comment type="similarity">
    <text evidence="2">Belongs to the PpiC/parvulin rotamase family.</text>
</comment>
<dbReference type="InterPro" id="IPR027304">
    <property type="entry name" value="Trigger_fact/SurA_dom_sf"/>
</dbReference>